<reference evidence="2" key="1">
    <citation type="journal article" date="2020" name="Nature">
        <title>Giant virus diversity and host interactions through global metagenomics.</title>
        <authorList>
            <person name="Schulz F."/>
            <person name="Roux S."/>
            <person name="Paez-Espino D."/>
            <person name="Jungbluth S."/>
            <person name="Walsh D.A."/>
            <person name="Denef V.J."/>
            <person name="McMahon K.D."/>
            <person name="Konstantinidis K.T."/>
            <person name="Eloe-Fadrosh E.A."/>
            <person name="Kyrpides N.C."/>
            <person name="Woyke T."/>
        </authorList>
    </citation>
    <scope>NUCLEOTIDE SEQUENCE</scope>
    <source>
        <strain evidence="2">GVMAG-M-3300018428-35</strain>
    </source>
</reference>
<evidence type="ECO:0000313" key="2">
    <source>
        <dbReference type="EMBL" id="QHS95287.1"/>
    </source>
</evidence>
<keyword evidence="1" id="KW-0812">Transmembrane</keyword>
<name>A0A6C0BSB9_9ZZZZ</name>
<dbReference type="AlphaFoldDB" id="A0A6C0BSB9"/>
<organism evidence="2">
    <name type="scientific">viral metagenome</name>
    <dbReference type="NCBI Taxonomy" id="1070528"/>
    <lineage>
        <taxon>unclassified sequences</taxon>
        <taxon>metagenomes</taxon>
        <taxon>organismal metagenomes</taxon>
    </lineage>
</organism>
<accession>A0A6C0BSB9</accession>
<keyword evidence="1" id="KW-0472">Membrane</keyword>
<sequence length="239" mass="28631">MINSNSISKILTNVVQPNMKIILLLSVIFILLIQYLDNKIIIACGLIFTIMINYGDILKTFETIHKNESKNEKVIENNKRTKKEIYFDEGLDKIIKKLHKYRKYNQNSHDEGYKYIKMFSYIIHDLERDDISHPRQYFENAELYLTKSLNNYQSISISVPEENFNNALKYNKFESTKLGNRIGKLCKKLHKHCFYLLFNLSKRFNKDWIENPDIYKNEITINHQNVKPIHSLNFNWDYY</sequence>
<protein>
    <submittedName>
        <fullName evidence="2">Uncharacterized protein</fullName>
    </submittedName>
</protein>
<dbReference type="EMBL" id="MN739246">
    <property type="protein sequence ID" value="QHS95287.1"/>
    <property type="molecule type" value="Genomic_DNA"/>
</dbReference>
<feature type="transmembrane region" description="Helical" evidence="1">
    <location>
        <begin position="21"/>
        <end position="36"/>
    </location>
</feature>
<evidence type="ECO:0000256" key="1">
    <source>
        <dbReference type="SAM" id="Phobius"/>
    </source>
</evidence>
<keyword evidence="1" id="KW-1133">Transmembrane helix</keyword>
<proteinExistence type="predicted"/>